<gene>
    <name evidence="1" type="ORF">BINO364_LOCUS12019</name>
</gene>
<proteinExistence type="predicted"/>
<organism evidence="1 2">
    <name type="scientific">Brenthis ino</name>
    <name type="common">lesser marbled fritillary</name>
    <dbReference type="NCBI Taxonomy" id="405034"/>
    <lineage>
        <taxon>Eukaryota</taxon>
        <taxon>Metazoa</taxon>
        <taxon>Ecdysozoa</taxon>
        <taxon>Arthropoda</taxon>
        <taxon>Hexapoda</taxon>
        <taxon>Insecta</taxon>
        <taxon>Pterygota</taxon>
        <taxon>Neoptera</taxon>
        <taxon>Endopterygota</taxon>
        <taxon>Lepidoptera</taxon>
        <taxon>Glossata</taxon>
        <taxon>Ditrysia</taxon>
        <taxon>Papilionoidea</taxon>
        <taxon>Nymphalidae</taxon>
        <taxon>Heliconiinae</taxon>
        <taxon>Argynnini</taxon>
        <taxon>Brenthis</taxon>
    </lineage>
</organism>
<reference evidence="1" key="1">
    <citation type="submission" date="2021-12" db="EMBL/GenBank/DDBJ databases">
        <authorList>
            <person name="Martin H S."/>
        </authorList>
    </citation>
    <scope>NUCLEOTIDE SEQUENCE</scope>
</reference>
<keyword evidence="2" id="KW-1185">Reference proteome</keyword>
<dbReference type="OrthoDB" id="10436442at2759"/>
<protein>
    <submittedName>
        <fullName evidence="1">Uncharacterized protein</fullName>
    </submittedName>
</protein>
<sequence>MKVYLGRREGGGSLKDTRFVSLGLDKNGPLSVTSRVDARSCDVESGIKVAVGSAAREQVRRGVPAALRLPYRLPKHEIEALKNCAERLGYALRIGARLSYIQISQQAARVTPTNAIIDSRLV</sequence>
<name>A0A8J9UXE1_9NEOP</name>
<dbReference type="EMBL" id="OV170226">
    <property type="protein sequence ID" value="CAH0726574.1"/>
    <property type="molecule type" value="Genomic_DNA"/>
</dbReference>
<feature type="non-terminal residue" evidence="1">
    <location>
        <position position="122"/>
    </location>
</feature>
<evidence type="ECO:0000313" key="1">
    <source>
        <dbReference type="EMBL" id="CAH0726574.1"/>
    </source>
</evidence>
<dbReference type="AlphaFoldDB" id="A0A8J9UXE1"/>
<accession>A0A8J9UXE1</accession>
<evidence type="ECO:0000313" key="2">
    <source>
        <dbReference type="Proteomes" id="UP000838878"/>
    </source>
</evidence>
<dbReference type="Proteomes" id="UP000838878">
    <property type="component" value="Chromosome 6"/>
</dbReference>